<dbReference type="PANTHER" id="PTHR42718:SF9">
    <property type="entry name" value="MAJOR FACILITATOR SUPERFAMILY MULTIDRUG TRANSPORTER MFSC"/>
    <property type="match status" value="1"/>
</dbReference>
<protein>
    <submittedName>
        <fullName evidence="10">DHA2 family efflux MFS transporter permease subunit</fullName>
    </submittedName>
</protein>
<dbReference type="InterPro" id="IPR036259">
    <property type="entry name" value="MFS_trans_sf"/>
</dbReference>
<comment type="similarity">
    <text evidence="2">Belongs to the major facilitator superfamily. EmrB family.</text>
</comment>
<evidence type="ECO:0000256" key="7">
    <source>
        <dbReference type="ARBA" id="ARBA00023136"/>
    </source>
</evidence>
<feature type="transmembrane region" description="Helical" evidence="8">
    <location>
        <begin position="34"/>
        <end position="53"/>
    </location>
</feature>
<dbReference type="Proteomes" id="UP000589292">
    <property type="component" value="Unassembled WGS sequence"/>
</dbReference>
<dbReference type="GO" id="GO:0005886">
    <property type="term" value="C:plasma membrane"/>
    <property type="evidence" value="ECO:0007669"/>
    <property type="project" value="UniProtKB-SubCell"/>
</dbReference>
<dbReference type="Gene3D" id="1.20.1250.20">
    <property type="entry name" value="MFS general substrate transporter like domains"/>
    <property type="match status" value="1"/>
</dbReference>
<evidence type="ECO:0000313" key="10">
    <source>
        <dbReference type="EMBL" id="MBA1374867.1"/>
    </source>
</evidence>
<feature type="domain" description="Major facilitator superfamily (MFS) profile" evidence="9">
    <location>
        <begin position="35"/>
        <end position="519"/>
    </location>
</feature>
<keyword evidence="5 8" id="KW-0812">Transmembrane</keyword>
<feature type="transmembrane region" description="Helical" evidence="8">
    <location>
        <begin position="325"/>
        <end position="346"/>
    </location>
</feature>
<feature type="transmembrane region" description="Helical" evidence="8">
    <location>
        <begin position="221"/>
        <end position="238"/>
    </location>
</feature>
<proteinExistence type="inferred from homology"/>
<dbReference type="Pfam" id="PF07690">
    <property type="entry name" value="MFS_1"/>
    <property type="match status" value="1"/>
</dbReference>
<feature type="transmembrane region" description="Helical" evidence="8">
    <location>
        <begin position="292"/>
        <end position="313"/>
    </location>
</feature>
<feature type="transmembrane region" description="Helical" evidence="8">
    <location>
        <begin position="353"/>
        <end position="372"/>
    </location>
</feature>
<feature type="transmembrane region" description="Helical" evidence="8">
    <location>
        <begin position="101"/>
        <end position="120"/>
    </location>
</feature>
<dbReference type="InterPro" id="IPR011701">
    <property type="entry name" value="MFS"/>
</dbReference>
<dbReference type="InterPro" id="IPR004638">
    <property type="entry name" value="EmrB-like"/>
</dbReference>
<evidence type="ECO:0000256" key="1">
    <source>
        <dbReference type="ARBA" id="ARBA00004651"/>
    </source>
</evidence>
<dbReference type="AlphaFoldDB" id="A0A7V8RED1"/>
<dbReference type="EMBL" id="VDES01000002">
    <property type="protein sequence ID" value="MBA1374867.1"/>
    <property type="molecule type" value="Genomic_DNA"/>
</dbReference>
<feature type="transmembrane region" description="Helical" evidence="8">
    <location>
        <begin position="378"/>
        <end position="397"/>
    </location>
</feature>
<evidence type="ECO:0000313" key="11">
    <source>
        <dbReference type="Proteomes" id="UP000589292"/>
    </source>
</evidence>
<keyword evidence="7 8" id="KW-0472">Membrane</keyword>
<feature type="transmembrane region" description="Helical" evidence="8">
    <location>
        <begin position="187"/>
        <end position="209"/>
    </location>
</feature>
<feature type="transmembrane region" description="Helical" evidence="8">
    <location>
        <begin position="418"/>
        <end position="439"/>
    </location>
</feature>
<evidence type="ECO:0000259" key="9">
    <source>
        <dbReference type="PROSITE" id="PS50850"/>
    </source>
</evidence>
<evidence type="ECO:0000256" key="3">
    <source>
        <dbReference type="ARBA" id="ARBA00022448"/>
    </source>
</evidence>
<dbReference type="NCBIfam" id="TIGR00711">
    <property type="entry name" value="efflux_EmrB"/>
    <property type="match status" value="1"/>
</dbReference>
<dbReference type="Gene3D" id="1.20.1720.10">
    <property type="entry name" value="Multidrug resistance protein D"/>
    <property type="match status" value="1"/>
</dbReference>
<dbReference type="InterPro" id="IPR020846">
    <property type="entry name" value="MFS_dom"/>
</dbReference>
<feature type="transmembrane region" description="Helical" evidence="8">
    <location>
        <begin position="250"/>
        <end position="272"/>
    </location>
</feature>
<organism evidence="10 11">
    <name type="scientific">Sphingomonas ursincola</name>
    <dbReference type="NCBI Taxonomy" id="56361"/>
    <lineage>
        <taxon>Bacteria</taxon>
        <taxon>Pseudomonadati</taxon>
        <taxon>Pseudomonadota</taxon>
        <taxon>Alphaproteobacteria</taxon>
        <taxon>Sphingomonadales</taxon>
        <taxon>Sphingomonadaceae</taxon>
        <taxon>Sphingomonas</taxon>
    </lineage>
</organism>
<keyword evidence="11" id="KW-1185">Reference proteome</keyword>
<evidence type="ECO:0000256" key="5">
    <source>
        <dbReference type="ARBA" id="ARBA00022692"/>
    </source>
</evidence>
<dbReference type="SUPFAM" id="SSF103473">
    <property type="entry name" value="MFS general substrate transporter"/>
    <property type="match status" value="1"/>
</dbReference>
<sequence length="529" mass="56435">MASRAAPAPARHAAPPPAAPAGDVATLPVKHHGLLTLAVMMASIMQILDTTIANVALPHMESSLGATSETVTWALTSYLVASAIAIPITGWLAERIGSRNLFIWAVIAFTASSLLCGAATGLGEMVLFRAFQGISAAFIGPLSQTVLMDINPPSKQAKAMALWGMGIMVGPIMGPVIGGWLTENYNWRWVFLINVPLGIITVILMLWLLPSRPKTDRRFDLFGFSMLALGLASLQVMLDRGTQLDWLDSTEILVEGAIAIGCLWMFAVHMAWGRQPLFDRSLLGNPNMSAALLFMLVVGMVMFASMALLPPMLQQLFGYTVLDTGLLLAPRGFGILVSMAIAGRLVTKIDPRYLMVTGASISTYSLYMMTGWSLEMSWQPMVVAGLVQGLGMGLVFIPLNMTAFATLQPRHRTDGASLLNLSRSIGASVGISAMTALLGRNIQVSHSDLASHITDSSLSTIDSSVAERLGSVGDAAMVAINGEVNRQAAMIAYIDDFHAMMIVNLIAIPLLLLLKRPPGTASAPVHIGE</sequence>
<dbReference type="RefSeq" id="WP_181267521.1">
    <property type="nucleotide sequence ID" value="NZ_BAAAGB010000001.1"/>
</dbReference>
<keyword evidence="3" id="KW-0813">Transport</keyword>
<dbReference type="GO" id="GO:0022857">
    <property type="term" value="F:transmembrane transporter activity"/>
    <property type="evidence" value="ECO:0007669"/>
    <property type="project" value="InterPro"/>
</dbReference>
<reference evidence="10 11" key="1">
    <citation type="journal article" date="1994" name="Int. J. Syst. Bacteriol.">
        <title>Phylogenetic positions of novel aerobic, bacteriochlorophyll a-containing bacteria and description of Roseococcus thiosulfatophilus gen. nov., sp. nov., Erythromicrobium ramosum gen. nov., sp. nov., and Erythrobacter litoralis sp. nov.</title>
        <authorList>
            <person name="Yurkov V."/>
            <person name="Stackebrandt E."/>
            <person name="Holmes A."/>
            <person name="Fuerst J.A."/>
            <person name="Hugenholtz P."/>
            <person name="Golecki J."/>
            <person name="Gad'on N."/>
            <person name="Gorlenko V.M."/>
            <person name="Kompantseva E.I."/>
            <person name="Drews G."/>
        </authorList>
    </citation>
    <scope>NUCLEOTIDE SEQUENCE [LARGE SCALE GENOMIC DNA]</scope>
    <source>
        <strain evidence="10 11">KR-99</strain>
    </source>
</reference>
<evidence type="ECO:0000256" key="8">
    <source>
        <dbReference type="SAM" id="Phobius"/>
    </source>
</evidence>
<feature type="transmembrane region" description="Helical" evidence="8">
    <location>
        <begin position="497"/>
        <end position="514"/>
    </location>
</feature>
<feature type="transmembrane region" description="Helical" evidence="8">
    <location>
        <begin position="73"/>
        <end position="94"/>
    </location>
</feature>
<keyword evidence="4" id="KW-1003">Cell membrane</keyword>
<comment type="subcellular location">
    <subcellularLocation>
        <location evidence="1">Cell membrane</location>
        <topology evidence="1">Multi-pass membrane protein</topology>
    </subcellularLocation>
</comment>
<evidence type="ECO:0000256" key="4">
    <source>
        <dbReference type="ARBA" id="ARBA00022475"/>
    </source>
</evidence>
<comment type="caution">
    <text evidence="10">The sequence shown here is derived from an EMBL/GenBank/DDBJ whole genome shotgun (WGS) entry which is preliminary data.</text>
</comment>
<keyword evidence="6 8" id="KW-1133">Transmembrane helix</keyword>
<evidence type="ECO:0000256" key="6">
    <source>
        <dbReference type="ARBA" id="ARBA00022989"/>
    </source>
</evidence>
<dbReference type="CDD" id="cd17503">
    <property type="entry name" value="MFS_LmrB_MDR_like"/>
    <property type="match status" value="1"/>
</dbReference>
<feature type="transmembrane region" description="Helical" evidence="8">
    <location>
        <begin position="160"/>
        <end position="181"/>
    </location>
</feature>
<evidence type="ECO:0000256" key="2">
    <source>
        <dbReference type="ARBA" id="ARBA00008537"/>
    </source>
</evidence>
<name>A0A7V8RED1_9SPHN</name>
<feature type="transmembrane region" description="Helical" evidence="8">
    <location>
        <begin position="126"/>
        <end position="148"/>
    </location>
</feature>
<dbReference type="PROSITE" id="PS50850">
    <property type="entry name" value="MFS"/>
    <property type="match status" value="1"/>
</dbReference>
<gene>
    <name evidence="10" type="ORF">FG486_11000</name>
</gene>
<dbReference type="PANTHER" id="PTHR42718">
    <property type="entry name" value="MAJOR FACILITATOR SUPERFAMILY MULTIDRUG TRANSPORTER MFSC"/>
    <property type="match status" value="1"/>
</dbReference>
<accession>A0A7V8RED1</accession>